<keyword evidence="15" id="KW-1185">Reference proteome</keyword>
<evidence type="ECO:0000256" key="8">
    <source>
        <dbReference type="ARBA" id="ARBA00022932"/>
    </source>
</evidence>
<organism evidence="14 15">
    <name type="scientific">Candidatus Cyrtobacter comes</name>
    <dbReference type="NCBI Taxonomy" id="675776"/>
    <lineage>
        <taxon>Bacteria</taxon>
        <taxon>Pseudomonadati</taxon>
        <taxon>Pseudomonadota</taxon>
        <taxon>Alphaproteobacteria</taxon>
        <taxon>Rickettsiales</taxon>
        <taxon>Candidatus Midichloriaceae</taxon>
        <taxon>Candidatus Cyrtobacter</taxon>
    </lineage>
</organism>
<comment type="function">
    <text evidence="10">Confers DNA tethering and processivity to DNA polymerases and other proteins. Acts as a clamp, forming a ring around DNA (a reaction catalyzed by the clamp-loading complex) which diffuses in an ATP-independent manner freely and bidirectionally along dsDNA. Initially characterized for its ability to contact the catalytic subunit of DNA polymerase III (Pol III), a complex, multichain enzyme responsible for most of the replicative synthesis in bacteria; Pol III exhibits 3'-5' exonuclease proofreading activity. The beta chain is required for initiation of replication as well as for processivity of DNA replication.</text>
</comment>
<accession>A0ABU5L6F8</accession>
<evidence type="ECO:0000259" key="12">
    <source>
        <dbReference type="Pfam" id="PF02767"/>
    </source>
</evidence>
<evidence type="ECO:0000313" key="15">
    <source>
        <dbReference type="Proteomes" id="UP001293791"/>
    </source>
</evidence>
<feature type="domain" description="DNA polymerase III beta sliding clamp N-terminal" evidence="11">
    <location>
        <begin position="1"/>
        <end position="124"/>
    </location>
</feature>
<protein>
    <recommendedName>
        <fullName evidence="3 10">Beta sliding clamp</fullName>
    </recommendedName>
</protein>
<dbReference type="Proteomes" id="UP001293791">
    <property type="component" value="Unassembled WGS sequence"/>
</dbReference>
<dbReference type="PANTHER" id="PTHR30478:SF0">
    <property type="entry name" value="BETA SLIDING CLAMP"/>
    <property type="match status" value="1"/>
</dbReference>
<dbReference type="Gene3D" id="3.70.10.10">
    <property type="match status" value="1"/>
</dbReference>
<evidence type="ECO:0000313" key="14">
    <source>
        <dbReference type="EMBL" id="MDZ5761713.1"/>
    </source>
</evidence>
<comment type="subcellular location">
    <subcellularLocation>
        <location evidence="1 10">Cytoplasm</location>
    </subcellularLocation>
</comment>
<keyword evidence="9" id="KW-0238">DNA-binding</keyword>
<dbReference type="Gene3D" id="3.10.150.10">
    <property type="entry name" value="DNA Polymerase III, subunit A, domain 2"/>
    <property type="match status" value="1"/>
</dbReference>
<feature type="domain" description="DNA polymerase III beta sliding clamp central" evidence="12">
    <location>
        <begin position="135"/>
        <end position="251"/>
    </location>
</feature>
<dbReference type="InterPro" id="IPR022634">
    <property type="entry name" value="DNA_polIII_beta_N"/>
</dbReference>
<evidence type="ECO:0000256" key="3">
    <source>
        <dbReference type="ARBA" id="ARBA00021035"/>
    </source>
</evidence>
<dbReference type="InterPro" id="IPR001001">
    <property type="entry name" value="DNA_polIII_beta"/>
</dbReference>
<keyword evidence="6 10" id="KW-0548">Nucleotidyltransferase</keyword>
<gene>
    <name evidence="14" type="ORF">Cyrtocomes_00071</name>
</gene>
<keyword evidence="4 10" id="KW-0963">Cytoplasm</keyword>
<dbReference type="InterPro" id="IPR022635">
    <property type="entry name" value="DNA_polIII_beta_C"/>
</dbReference>
<dbReference type="PIRSF" id="PIRSF000804">
    <property type="entry name" value="DNA_pol_III_b"/>
    <property type="match status" value="1"/>
</dbReference>
<comment type="caution">
    <text evidence="14">The sequence shown here is derived from an EMBL/GenBank/DDBJ whole genome shotgun (WGS) entry which is preliminary data.</text>
</comment>
<comment type="similarity">
    <text evidence="2 10">Belongs to the beta sliding clamp family.</text>
</comment>
<dbReference type="InterPro" id="IPR022637">
    <property type="entry name" value="DNA_polIII_beta_cen"/>
</dbReference>
<name>A0ABU5L6F8_9RICK</name>
<evidence type="ECO:0000256" key="2">
    <source>
        <dbReference type="ARBA" id="ARBA00010752"/>
    </source>
</evidence>
<evidence type="ECO:0000259" key="11">
    <source>
        <dbReference type="Pfam" id="PF00712"/>
    </source>
</evidence>
<evidence type="ECO:0000256" key="5">
    <source>
        <dbReference type="ARBA" id="ARBA00022679"/>
    </source>
</evidence>
<dbReference type="SMART" id="SM00480">
    <property type="entry name" value="POL3Bc"/>
    <property type="match status" value="1"/>
</dbReference>
<keyword evidence="7 10" id="KW-0235">DNA replication</keyword>
<dbReference type="Pfam" id="PF02767">
    <property type="entry name" value="DNA_pol3_beta_2"/>
    <property type="match status" value="1"/>
</dbReference>
<feature type="domain" description="DNA polymerase III beta sliding clamp C-terminal" evidence="13">
    <location>
        <begin position="257"/>
        <end position="377"/>
    </location>
</feature>
<dbReference type="InterPro" id="IPR046938">
    <property type="entry name" value="DNA_clamp_sf"/>
</dbReference>
<sequence>MEFAVSRGSLLKSLSRLASIVEKRSAIPILSNVKVTLFNLSMRLLATDMDLYVEDEIELEESVDKSISVTVPMHMFLEIVKRVPEHIDLITMISHEKDSSFVEVMAGTAKCKLPSLPAQEFPSIISEEYLSKFKISAEKLYNILSTTKYAAPTEDTRYYLNGIYIHILEKNGAHMLRAVSTDGHRMACADTLVSENSREMPPVIIPKKSVLEILRLLPGIQGEIEISVSNNIIGINFGTVKLVSKLVDGKFLDYAKAIPSINKKIVVIDSKELRDAINLVSAVSYDKSKAVRFKIAHGKITLFAESISDIGACAQQEVSVDYNSDQELDIAFNSRYVIDVLASIEDKIVKFCFANSQGAALVCPIGSDDSLHVIMPMQL</sequence>
<dbReference type="Pfam" id="PF02768">
    <property type="entry name" value="DNA_pol3_beta_3"/>
    <property type="match status" value="1"/>
</dbReference>
<dbReference type="PANTHER" id="PTHR30478">
    <property type="entry name" value="DNA POLYMERASE III SUBUNIT BETA"/>
    <property type="match status" value="1"/>
</dbReference>
<evidence type="ECO:0000256" key="6">
    <source>
        <dbReference type="ARBA" id="ARBA00022695"/>
    </source>
</evidence>
<evidence type="ECO:0000259" key="13">
    <source>
        <dbReference type="Pfam" id="PF02768"/>
    </source>
</evidence>
<keyword evidence="5 10" id="KW-0808">Transferase</keyword>
<evidence type="ECO:0000256" key="4">
    <source>
        <dbReference type="ARBA" id="ARBA00022490"/>
    </source>
</evidence>
<keyword evidence="8 10" id="KW-0239">DNA-directed DNA polymerase</keyword>
<dbReference type="NCBIfam" id="TIGR00663">
    <property type="entry name" value="dnan"/>
    <property type="match status" value="1"/>
</dbReference>
<comment type="subunit">
    <text evidence="10">Forms a ring-shaped head-to-tail homodimer around DNA.</text>
</comment>
<dbReference type="EMBL" id="JARGYT010000002">
    <property type="protein sequence ID" value="MDZ5761713.1"/>
    <property type="molecule type" value="Genomic_DNA"/>
</dbReference>
<dbReference type="Pfam" id="PF00712">
    <property type="entry name" value="DNA_pol3_beta"/>
    <property type="match status" value="1"/>
</dbReference>
<evidence type="ECO:0000256" key="9">
    <source>
        <dbReference type="ARBA" id="ARBA00023125"/>
    </source>
</evidence>
<evidence type="ECO:0000256" key="1">
    <source>
        <dbReference type="ARBA" id="ARBA00004496"/>
    </source>
</evidence>
<evidence type="ECO:0000256" key="7">
    <source>
        <dbReference type="ARBA" id="ARBA00022705"/>
    </source>
</evidence>
<reference evidence="14 15" key="1">
    <citation type="submission" date="2023-02" db="EMBL/GenBank/DDBJ databases">
        <title>Host association and intracellularity evolved multiple times independently in the Rickettsiales.</title>
        <authorList>
            <person name="Castelli M."/>
            <person name="Nardi T."/>
            <person name="Gammuto L."/>
            <person name="Bellinzona G."/>
            <person name="Sabaneyeva E."/>
            <person name="Potekhin A."/>
            <person name="Serra V."/>
            <person name="Petroni G."/>
            <person name="Sassera D."/>
        </authorList>
    </citation>
    <scope>NUCLEOTIDE SEQUENCE [LARGE SCALE GENOMIC DNA]</scope>
    <source>
        <strain evidence="14 15">BOD18</strain>
    </source>
</reference>
<evidence type="ECO:0000256" key="10">
    <source>
        <dbReference type="PIRNR" id="PIRNR000804"/>
    </source>
</evidence>
<dbReference type="SUPFAM" id="SSF55979">
    <property type="entry name" value="DNA clamp"/>
    <property type="match status" value="3"/>
</dbReference>
<proteinExistence type="inferred from homology"/>
<dbReference type="CDD" id="cd00140">
    <property type="entry name" value="beta_clamp"/>
    <property type="match status" value="1"/>
</dbReference>
<dbReference type="RefSeq" id="WP_322497225.1">
    <property type="nucleotide sequence ID" value="NZ_JARGYT010000002.1"/>
</dbReference>